<sequence>MRRPIDLSTNRNGSGKPRFERTYPTCFSCSHACVYQKKIQPSQTLRTACIASQKDLFFLEPKWPAGRCFHWPAEVSSFTLL</sequence>
<dbReference type="EMBL" id="GBRH01252608">
    <property type="protein sequence ID" value="JAD45287.1"/>
    <property type="molecule type" value="Transcribed_RNA"/>
</dbReference>
<organism evidence="1">
    <name type="scientific">Arundo donax</name>
    <name type="common">Giant reed</name>
    <name type="synonym">Donax arundinaceus</name>
    <dbReference type="NCBI Taxonomy" id="35708"/>
    <lineage>
        <taxon>Eukaryota</taxon>
        <taxon>Viridiplantae</taxon>
        <taxon>Streptophyta</taxon>
        <taxon>Embryophyta</taxon>
        <taxon>Tracheophyta</taxon>
        <taxon>Spermatophyta</taxon>
        <taxon>Magnoliopsida</taxon>
        <taxon>Liliopsida</taxon>
        <taxon>Poales</taxon>
        <taxon>Poaceae</taxon>
        <taxon>PACMAD clade</taxon>
        <taxon>Arundinoideae</taxon>
        <taxon>Arundineae</taxon>
        <taxon>Arundo</taxon>
    </lineage>
</organism>
<name>A0A0A9Q1G2_ARUDO</name>
<reference evidence="1" key="2">
    <citation type="journal article" date="2015" name="Data Brief">
        <title>Shoot transcriptome of the giant reed, Arundo donax.</title>
        <authorList>
            <person name="Barrero R.A."/>
            <person name="Guerrero F.D."/>
            <person name="Moolhuijzen P."/>
            <person name="Goolsby J.A."/>
            <person name="Tidwell J."/>
            <person name="Bellgard S.E."/>
            <person name="Bellgard M.I."/>
        </authorList>
    </citation>
    <scope>NUCLEOTIDE SEQUENCE</scope>
    <source>
        <tissue evidence="1">Shoot tissue taken approximately 20 cm above the soil surface</tissue>
    </source>
</reference>
<protein>
    <submittedName>
        <fullName evidence="1">Uncharacterized protein</fullName>
    </submittedName>
</protein>
<evidence type="ECO:0000313" key="1">
    <source>
        <dbReference type="EMBL" id="JAD45287.1"/>
    </source>
</evidence>
<dbReference type="AlphaFoldDB" id="A0A0A9Q1G2"/>
<reference evidence="1" key="1">
    <citation type="submission" date="2014-09" db="EMBL/GenBank/DDBJ databases">
        <authorList>
            <person name="Magalhaes I.L.F."/>
            <person name="Oliveira U."/>
            <person name="Santos F.R."/>
            <person name="Vidigal T.H.D.A."/>
            <person name="Brescovit A.D."/>
            <person name="Santos A.J."/>
        </authorList>
    </citation>
    <scope>NUCLEOTIDE SEQUENCE</scope>
    <source>
        <tissue evidence="1">Shoot tissue taken approximately 20 cm above the soil surface</tissue>
    </source>
</reference>
<accession>A0A0A9Q1G2</accession>
<proteinExistence type="predicted"/>